<dbReference type="EMBL" id="CM042886">
    <property type="protein sequence ID" value="KAI4340768.1"/>
    <property type="molecule type" value="Genomic_DNA"/>
</dbReference>
<keyword evidence="2" id="KW-1185">Reference proteome</keyword>
<accession>A0ACB9NVG8</accession>
<proteinExistence type="predicted"/>
<evidence type="ECO:0000313" key="1">
    <source>
        <dbReference type="EMBL" id="KAI4340768.1"/>
    </source>
</evidence>
<gene>
    <name evidence="1" type="ORF">MLD38_025575</name>
</gene>
<name>A0ACB9NVG8_9MYRT</name>
<dbReference type="Proteomes" id="UP001057402">
    <property type="component" value="Chromosome 7"/>
</dbReference>
<sequence length="855" mass="98372">MSNTPPTPAAIARSLLSPIGLQRDIALLQFQNEKLVQKSECQKIEHASLDGKLSKLQGKLIGYDSILEVVHSCWKDLADKVDLCSLRLKEASFHSLISPIDSEGSDQSLSRETFLSRLRDANANDSVSMACNDKETLLKRSVDMLSTVVFCIDDLWREKERLHSAILEAVPSDEASEKTTSNDLAVEQNKLRCSLSDLHVMHKLLSSELQNHRDINAKNKAESESLKAELESTITELEENKAKLSTLKAAKDSMKVTNFHVLNVGQKQLPSDKIKDRQRDLQYMESMFKELQDQGSSRLEELKFLHEERVKILRELTQSQNKLQNVQCLSSSQHCLALRDQLGKAKADLVHYQSLYEKLQTEKDDLYWREIELSINCDITDAYRRYSAVTDSRVSDLGTEIQKQIESRSLIEAKLQEALREPGRQEIISDFKALVSSFPEEMEAMQSHLSKYKETAINIHSLRADVRCHSDQLKRKVKQCESLHSRSSSQAADISKLRAKVRDVEETNIELKLILDMYKRECTDTRDSIEARDLEYKALAEVEILKSSLDEHSLESRVKCAIEAEAQSQQMLAAAEAEIAELRQKLEASKREMSQLKDALKSKNEENEAFLSEIESIGQEYDDMQTQNQHLLQQITERDDYNMKLVLEGLRAQQLRDSLLMDKRTIKKKIQLANASFEFIKMKDVKIDDQLKIYMEKVQKRAEERNQDSSALEISQKRLMDVRRLSDQVRVSLEDLTSKVEDSRGTFGELQVEMETERFNKKRLEEELEVVRTKASRLRAQVVNPVVERLQQELNEYKEILKCSICLDRRKEVVITKCYHLFCNSCIRRMIETRHRKCPVCSSSFGPNDVKPVYI</sequence>
<evidence type="ECO:0000313" key="2">
    <source>
        <dbReference type="Proteomes" id="UP001057402"/>
    </source>
</evidence>
<comment type="caution">
    <text evidence="1">The sequence shown here is derived from an EMBL/GenBank/DDBJ whole genome shotgun (WGS) entry which is preliminary data.</text>
</comment>
<organism evidence="1 2">
    <name type="scientific">Melastoma candidum</name>
    <dbReference type="NCBI Taxonomy" id="119954"/>
    <lineage>
        <taxon>Eukaryota</taxon>
        <taxon>Viridiplantae</taxon>
        <taxon>Streptophyta</taxon>
        <taxon>Embryophyta</taxon>
        <taxon>Tracheophyta</taxon>
        <taxon>Spermatophyta</taxon>
        <taxon>Magnoliopsida</taxon>
        <taxon>eudicotyledons</taxon>
        <taxon>Gunneridae</taxon>
        <taxon>Pentapetalae</taxon>
        <taxon>rosids</taxon>
        <taxon>malvids</taxon>
        <taxon>Myrtales</taxon>
        <taxon>Melastomataceae</taxon>
        <taxon>Melastomatoideae</taxon>
        <taxon>Melastomateae</taxon>
        <taxon>Melastoma</taxon>
    </lineage>
</organism>
<protein>
    <submittedName>
        <fullName evidence="1">Uncharacterized protein</fullName>
    </submittedName>
</protein>
<reference evidence="2" key="1">
    <citation type="journal article" date="2023" name="Front. Plant Sci.">
        <title>Chromosomal-level genome assembly of Melastoma candidum provides insights into trichome evolution.</title>
        <authorList>
            <person name="Zhong Y."/>
            <person name="Wu W."/>
            <person name="Sun C."/>
            <person name="Zou P."/>
            <person name="Liu Y."/>
            <person name="Dai S."/>
            <person name="Zhou R."/>
        </authorList>
    </citation>
    <scope>NUCLEOTIDE SEQUENCE [LARGE SCALE GENOMIC DNA]</scope>
</reference>